<accession>A0ABV4XTI2</accession>
<name>A0ABV4XTI2_9CYAN</name>
<comment type="caution">
    <text evidence="1">The sequence shown here is derived from an EMBL/GenBank/DDBJ whole genome shotgun (WGS) entry which is preliminary data.</text>
</comment>
<organism evidence="1 2">
    <name type="scientific">Floridaenema flaviceps BLCC-F50</name>
    <dbReference type="NCBI Taxonomy" id="3153642"/>
    <lineage>
        <taxon>Bacteria</taxon>
        <taxon>Bacillati</taxon>
        <taxon>Cyanobacteriota</taxon>
        <taxon>Cyanophyceae</taxon>
        <taxon>Oscillatoriophycideae</taxon>
        <taxon>Aerosakkonematales</taxon>
        <taxon>Aerosakkonemataceae</taxon>
        <taxon>Floridanema</taxon>
        <taxon>Floridanema flaviceps</taxon>
    </lineage>
</organism>
<evidence type="ECO:0000313" key="2">
    <source>
        <dbReference type="Proteomes" id="UP001576784"/>
    </source>
</evidence>
<evidence type="ECO:0000313" key="1">
    <source>
        <dbReference type="EMBL" id="MFB2895030.1"/>
    </source>
</evidence>
<keyword evidence="2" id="KW-1185">Reference proteome</keyword>
<dbReference type="Proteomes" id="UP001576784">
    <property type="component" value="Unassembled WGS sequence"/>
</dbReference>
<sequence length="103" mass="12474">MNNDFDKDLLYKTLHFLDCFETVFDNDWYHTRENIRDKDAKWQWIPEDKTLLDPECVNDNWSNHANLVERYLALRAYLVSNYFAESEECLLSVRYSRITGEEL</sequence>
<proteinExistence type="predicted"/>
<reference evidence="1 2" key="1">
    <citation type="submission" date="2024-09" db="EMBL/GenBank/DDBJ databases">
        <title>Floridaenema gen nov. (Aerosakkonemataceae, Aerosakkonematales ord. nov., Cyanobacteria) from benthic tropical and subtropical fresh waters, with the description of four new species.</title>
        <authorList>
            <person name="Moretto J.A."/>
            <person name="Berthold D.E."/>
            <person name="Lefler F.W."/>
            <person name="Huang I.-S."/>
            <person name="Laughinghouse H. IV."/>
        </authorList>
    </citation>
    <scope>NUCLEOTIDE SEQUENCE [LARGE SCALE GENOMIC DNA]</scope>
    <source>
        <strain evidence="1 2">BLCC-F50</strain>
    </source>
</reference>
<gene>
    <name evidence="1" type="ORF">ACE1CI_19155</name>
</gene>
<protein>
    <submittedName>
        <fullName evidence="1">Uncharacterized protein</fullName>
    </submittedName>
</protein>
<dbReference type="RefSeq" id="WP_413264672.1">
    <property type="nucleotide sequence ID" value="NZ_JBHFNR010000143.1"/>
</dbReference>
<dbReference type="EMBL" id="JBHFNR010000143">
    <property type="protein sequence ID" value="MFB2895030.1"/>
    <property type="molecule type" value="Genomic_DNA"/>
</dbReference>